<organism evidence="2 3">
    <name type="scientific">Plutella xylostella</name>
    <name type="common">Diamondback moth</name>
    <name type="synonym">Plutella maculipennis</name>
    <dbReference type="NCBI Taxonomy" id="51655"/>
    <lineage>
        <taxon>Eukaryota</taxon>
        <taxon>Metazoa</taxon>
        <taxon>Ecdysozoa</taxon>
        <taxon>Arthropoda</taxon>
        <taxon>Hexapoda</taxon>
        <taxon>Insecta</taxon>
        <taxon>Pterygota</taxon>
        <taxon>Neoptera</taxon>
        <taxon>Endopterygota</taxon>
        <taxon>Lepidoptera</taxon>
        <taxon>Glossata</taxon>
        <taxon>Ditrysia</taxon>
        <taxon>Yponomeutoidea</taxon>
        <taxon>Plutellidae</taxon>
        <taxon>Plutella</taxon>
    </lineage>
</organism>
<name>A0A8S4G0N9_PLUXY</name>
<dbReference type="AlphaFoldDB" id="A0A8S4G0N9"/>
<evidence type="ECO:0000313" key="3">
    <source>
        <dbReference type="Proteomes" id="UP000653454"/>
    </source>
</evidence>
<protein>
    <submittedName>
        <fullName evidence="2">(diamondback moth) hypothetical protein</fullName>
    </submittedName>
</protein>
<reference evidence="2" key="1">
    <citation type="submission" date="2020-11" db="EMBL/GenBank/DDBJ databases">
        <authorList>
            <person name="Whiteford S."/>
        </authorList>
    </citation>
    <scope>NUCLEOTIDE SEQUENCE</scope>
</reference>
<proteinExistence type="predicted"/>
<evidence type="ECO:0000256" key="1">
    <source>
        <dbReference type="SAM" id="MobiDB-lite"/>
    </source>
</evidence>
<evidence type="ECO:0000313" key="2">
    <source>
        <dbReference type="EMBL" id="CAG9132848.1"/>
    </source>
</evidence>
<keyword evidence="3" id="KW-1185">Reference proteome</keyword>
<dbReference type="Proteomes" id="UP000653454">
    <property type="component" value="Unassembled WGS sequence"/>
</dbReference>
<sequence length="67" mass="7188">MCPAQKDCLSSSSFLSGLATVSVAVAGLERPAARKPRPKPASPNRQGPQQCQVSENLRDCLPITYLF</sequence>
<dbReference type="EMBL" id="CAJHNJ030000054">
    <property type="protein sequence ID" value="CAG9132848.1"/>
    <property type="molecule type" value="Genomic_DNA"/>
</dbReference>
<accession>A0A8S4G0N9</accession>
<feature type="region of interest" description="Disordered" evidence="1">
    <location>
        <begin position="29"/>
        <end position="51"/>
    </location>
</feature>
<comment type="caution">
    <text evidence="2">The sequence shown here is derived from an EMBL/GenBank/DDBJ whole genome shotgun (WGS) entry which is preliminary data.</text>
</comment>
<gene>
    <name evidence="2" type="ORF">PLXY2_LOCUS11173</name>
</gene>